<protein>
    <submittedName>
        <fullName evidence="4">Leucine-rich repeat domain-containing protein</fullName>
    </submittedName>
</protein>
<evidence type="ECO:0000256" key="1">
    <source>
        <dbReference type="ARBA" id="ARBA00022729"/>
    </source>
</evidence>
<dbReference type="InterPro" id="IPR050328">
    <property type="entry name" value="Dev_Immune_Receptor"/>
</dbReference>
<reference evidence="4" key="1">
    <citation type="submission" date="2022-11" db="UniProtKB">
        <authorList>
            <consortium name="WormBaseParasite"/>
        </authorList>
    </citation>
    <scope>IDENTIFICATION</scope>
</reference>
<dbReference type="GO" id="GO:0005615">
    <property type="term" value="C:extracellular space"/>
    <property type="evidence" value="ECO:0007669"/>
    <property type="project" value="TreeGrafter"/>
</dbReference>
<evidence type="ECO:0000256" key="2">
    <source>
        <dbReference type="SAM" id="SignalP"/>
    </source>
</evidence>
<dbReference type="PANTHER" id="PTHR24373">
    <property type="entry name" value="SLIT RELATED LEUCINE-RICH REPEAT NEURONAL PROTEIN"/>
    <property type="match status" value="1"/>
</dbReference>
<dbReference type="WBParaSite" id="jg10802.2">
    <property type="protein sequence ID" value="jg10802.2"/>
    <property type="gene ID" value="jg10802"/>
</dbReference>
<dbReference type="Proteomes" id="UP000887574">
    <property type="component" value="Unplaced"/>
</dbReference>
<sequence length="232" mass="26364">MNNFVKSACFILSIFFVVNTTEAELSLKNSKDTSITGHFIAEPTSNAVQPSIDHKKPPVYPLKKEQRKHSSSCLPAQLGMLFLYGSGILEISEESFNNYPRLEEIFIDSAKELRRVDSEAFRKLPNLRKIRISNCPNLEVWNGILLKENFKIQSVIARNNGLKQLPRLQMFPNQHFLTIEMLDFSFNNIQAITTGSSLNVNAKVLKLENNAIARVEPFAFVGCKFLKLWVLS</sequence>
<feature type="chain" id="PRO_5037057742" evidence="2">
    <location>
        <begin position="24"/>
        <end position="232"/>
    </location>
</feature>
<keyword evidence="1 2" id="KW-0732">Signal</keyword>
<proteinExistence type="predicted"/>
<dbReference type="GO" id="GO:0031012">
    <property type="term" value="C:extracellular matrix"/>
    <property type="evidence" value="ECO:0007669"/>
    <property type="project" value="TreeGrafter"/>
</dbReference>
<dbReference type="SUPFAM" id="SSF52058">
    <property type="entry name" value="L domain-like"/>
    <property type="match status" value="1"/>
</dbReference>
<feature type="signal peptide" evidence="2">
    <location>
        <begin position="1"/>
        <end position="23"/>
    </location>
</feature>
<evidence type="ECO:0000313" key="3">
    <source>
        <dbReference type="Proteomes" id="UP000887574"/>
    </source>
</evidence>
<organism evidence="3 4">
    <name type="scientific">Ditylenchus dipsaci</name>
    <dbReference type="NCBI Taxonomy" id="166011"/>
    <lineage>
        <taxon>Eukaryota</taxon>
        <taxon>Metazoa</taxon>
        <taxon>Ecdysozoa</taxon>
        <taxon>Nematoda</taxon>
        <taxon>Chromadorea</taxon>
        <taxon>Rhabditida</taxon>
        <taxon>Tylenchina</taxon>
        <taxon>Tylenchomorpha</taxon>
        <taxon>Sphaerularioidea</taxon>
        <taxon>Anguinidae</taxon>
        <taxon>Anguininae</taxon>
        <taxon>Ditylenchus</taxon>
    </lineage>
</organism>
<dbReference type="AlphaFoldDB" id="A0A915CMY0"/>
<keyword evidence="3" id="KW-1185">Reference proteome</keyword>
<dbReference type="PANTHER" id="PTHR24373:SF370">
    <property type="entry name" value="FISH-LIPS, ISOFORM E"/>
    <property type="match status" value="1"/>
</dbReference>
<name>A0A915CMY0_9BILA</name>
<dbReference type="InterPro" id="IPR032675">
    <property type="entry name" value="LRR_dom_sf"/>
</dbReference>
<dbReference type="Gene3D" id="3.80.10.10">
    <property type="entry name" value="Ribonuclease Inhibitor"/>
    <property type="match status" value="1"/>
</dbReference>
<evidence type="ECO:0000313" key="4">
    <source>
        <dbReference type="WBParaSite" id="jg10802.2"/>
    </source>
</evidence>
<accession>A0A915CMY0</accession>